<accession>A0A812IZQ6</accession>
<gene>
    <name evidence="1" type="ORF">SNEC2469_LOCUS1129</name>
</gene>
<dbReference type="OrthoDB" id="417806at2759"/>
<feature type="non-terminal residue" evidence="1">
    <location>
        <position position="656"/>
    </location>
</feature>
<proteinExistence type="predicted"/>
<dbReference type="EMBL" id="CAJNJA010005456">
    <property type="protein sequence ID" value="CAE7190683.1"/>
    <property type="molecule type" value="Genomic_DNA"/>
</dbReference>
<reference evidence="1" key="1">
    <citation type="submission" date="2021-02" db="EMBL/GenBank/DDBJ databases">
        <authorList>
            <person name="Dougan E. K."/>
            <person name="Rhodes N."/>
            <person name="Thang M."/>
            <person name="Chan C."/>
        </authorList>
    </citation>
    <scope>NUCLEOTIDE SEQUENCE</scope>
</reference>
<evidence type="ECO:0000313" key="1">
    <source>
        <dbReference type="EMBL" id="CAE7190683.1"/>
    </source>
</evidence>
<sequence>MGVPGHVDELALKHNAQVCLQHLQSEGQRTLFLSCDETCWHASFGLVSGLYGRGEPARQHIVGGFWCRDESENWAVLEDAGELPKTKLARLTMHITAVRTDSFRRTLDMACYPVPPGGQVDHSQELLQATGECLQKLTVANEGVPPLGVAFDGGANNHLLAKVVRCSTPQTEVTLGTLEVPRDVAFWGSCEPKRHRGLWYVPFGYVQHGTSVVLGSQDALHFLKRFSLHHGSGSKTISWGSVPTDLSSMLAAGMPLKAFLCSDEQSDVQALHRVNSKYLSKAWNSVGPHLYSFVSAVLSFANQAGDKQDAEERAYHSLAAYYLLLINAHQAQLIYGSAWKEHFLPVSTIRIGCQMCIHNLNLCLFCDEHTSVRPSRFAEHASELHFGALKSGFRGTPSVADMLVGQHKHHLGQLRQKFEPTPCLHKPLTPERAQTLSRQAFQDACKWQAWTSVNRTPDQIAETFELWYRREGLKLLASNPTEGDEDVDDRALDMDWVEELHEPLDAEEQASMDALTAAEDLLATKQEVIKLQEAAASGIMDVVTEEAAVAKATDTDGADRHLPPEAKSLYDKTSMRTLVQQFSDMESFSIESEADTGYSRCLDRLLQMRAPIQKFVEAVRLEEGILSQAQILTHRKMGDWQSKEHQLALARAASAQ</sequence>
<evidence type="ECO:0000313" key="2">
    <source>
        <dbReference type="Proteomes" id="UP000601435"/>
    </source>
</evidence>
<dbReference type="Proteomes" id="UP000601435">
    <property type="component" value="Unassembled WGS sequence"/>
</dbReference>
<name>A0A812IZQ6_9DINO</name>
<dbReference type="AlphaFoldDB" id="A0A812IZQ6"/>
<keyword evidence="2" id="KW-1185">Reference proteome</keyword>
<comment type="caution">
    <text evidence="1">The sequence shown here is derived from an EMBL/GenBank/DDBJ whole genome shotgun (WGS) entry which is preliminary data.</text>
</comment>
<organism evidence="1 2">
    <name type="scientific">Symbiodinium necroappetens</name>
    <dbReference type="NCBI Taxonomy" id="1628268"/>
    <lineage>
        <taxon>Eukaryota</taxon>
        <taxon>Sar</taxon>
        <taxon>Alveolata</taxon>
        <taxon>Dinophyceae</taxon>
        <taxon>Suessiales</taxon>
        <taxon>Symbiodiniaceae</taxon>
        <taxon>Symbiodinium</taxon>
    </lineage>
</organism>
<protein>
    <submittedName>
        <fullName evidence="1">Uncharacterized protein</fullName>
    </submittedName>
</protein>